<gene>
    <name evidence="1" type="ORF">A2527_14170</name>
</gene>
<dbReference type="AlphaFoldDB" id="A0A1F6G4N2"/>
<comment type="caution">
    <text evidence="1">The sequence shown here is derived from an EMBL/GenBank/DDBJ whole genome shotgun (WGS) entry which is preliminary data.</text>
</comment>
<reference evidence="1 2" key="1">
    <citation type="journal article" date="2016" name="Nat. Commun.">
        <title>Thousands of microbial genomes shed light on interconnected biogeochemical processes in an aquifer system.</title>
        <authorList>
            <person name="Anantharaman K."/>
            <person name="Brown C.T."/>
            <person name="Hug L.A."/>
            <person name="Sharon I."/>
            <person name="Castelle C.J."/>
            <person name="Probst A.J."/>
            <person name="Thomas B.C."/>
            <person name="Singh A."/>
            <person name="Wilkins M.J."/>
            <person name="Karaoz U."/>
            <person name="Brodie E.L."/>
            <person name="Williams K.H."/>
            <person name="Hubbard S.S."/>
            <person name="Banfield J.F."/>
        </authorList>
    </citation>
    <scope>NUCLEOTIDE SEQUENCE [LARGE SCALE GENOMIC DNA]</scope>
</reference>
<accession>A0A1F6G4N2</accession>
<protein>
    <submittedName>
        <fullName evidence="1">Uncharacterized protein</fullName>
    </submittedName>
</protein>
<evidence type="ECO:0000313" key="2">
    <source>
        <dbReference type="Proteomes" id="UP000178449"/>
    </source>
</evidence>
<evidence type="ECO:0000313" key="1">
    <source>
        <dbReference type="EMBL" id="OGG93070.1"/>
    </source>
</evidence>
<dbReference type="Proteomes" id="UP000178449">
    <property type="component" value="Unassembled WGS sequence"/>
</dbReference>
<sequence>MPPIVNRPAQSAAEINPGSGWPVILAADFTQDRAVPDQLTGAAIEAALSVAAQKAIAWLQSRDPAQPALTALESVDFTQGVYWLALAELAPRFPRYFAKRPDGADFGELEGARRHYETEARGCLARIAGFAAPPVIGCHQLGPKE</sequence>
<dbReference type="EMBL" id="MFNE01000053">
    <property type="protein sequence ID" value="OGG93070.1"/>
    <property type="molecule type" value="Genomic_DNA"/>
</dbReference>
<dbReference type="STRING" id="1817772.A2527_14170"/>
<organism evidence="1 2">
    <name type="scientific">Candidatus Lambdaproteobacteria bacterium RIFOXYD2_FULL_50_16</name>
    <dbReference type="NCBI Taxonomy" id="1817772"/>
    <lineage>
        <taxon>Bacteria</taxon>
        <taxon>Pseudomonadati</taxon>
        <taxon>Pseudomonadota</taxon>
        <taxon>Candidatus Lambdaproteobacteria</taxon>
    </lineage>
</organism>
<proteinExistence type="predicted"/>
<name>A0A1F6G4N2_9PROT</name>